<keyword evidence="2" id="KW-1185">Reference proteome</keyword>
<dbReference type="AlphaFoldDB" id="A0A067MRM0"/>
<reference evidence="2" key="1">
    <citation type="journal article" date="2014" name="Proc. Natl. Acad. Sci. U.S.A.">
        <title>Extensive sampling of basidiomycete genomes demonstrates inadequacy of the white-rot/brown-rot paradigm for wood decay fungi.</title>
        <authorList>
            <person name="Riley R."/>
            <person name="Salamov A.A."/>
            <person name="Brown D.W."/>
            <person name="Nagy L.G."/>
            <person name="Floudas D."/>
            <person name="Held B.W."/>
            <person name="Levasseur A."/>
            <person name="Lombard V."/>
            <person name="Morin E."/>
            <person name="Otillar R."/>
            <person name="Lindquist E.A."/>
            <person name="Sun H."/>
            <person name="LaButti K.M."/>
            <person name="Schmutz J."/>
            <person name="Jabbour D."/>
            <person name="Luo H."/>
            <person name="Baker S.E."/>
            <person name="Pisabarro A.G."/>
            <person name="Walton J.D."/>
            <person name="Blanchette R.A."/>
            <person name="Henrissat B."/>
            <person name="Martin F."/>
            <person name="Cullen D."/>
            <person name="Hibbett D.S."/>
            <person name="Grigoriev I.V."/>
        </authorList>
    </citation>
    <scope>NUCLEOTIDE SEQUENCE [LARGE SCALE GENOMIC DNA]</scope>
    <source>
        <strain evidence="2">FD-172 SS1</strain>
    </source>
</reference>
<accession>A0A067MRM0</accession>
<evidence type="ECO:0000313" key="2">
    <source>
        <dbReference type="Proteomes" id="UP000027195"/>
    </source>
</evidence>
<evidence type="ECO:0000313" key="1">
    <source>
        <dbReference type="EMBL" id="KDQ18373.1"/>
    </source>
</evidence>
<organism evidence="1 2">
    <name type="scientific">Botryobasidium botryosum (strain FD-172 SS1)</name>
    <dbReference type="NCBI Taxonomy" id="930990"/>
    <lineage>
        <taxon>Eukaryota</taxon>
        <taxon>Fungi</taxon>
        <taxon>Dikarya</taxon>
        <taxon>Basidiomycota</taxon>
        <taxon>Agaricomycotina</taxon>
        <taxon>Agaricomycetes</taxon>
        <taxon>Cantharellales</taxon>
        <taxon>Botryobasidiaceae</taxon>
        <taxon>Botryobasidium</taxon>
    </lineage>
</organism>
<protein>
    <submittedName>
        <fullName evidence="1">Uncharacterized protein</fullName>
    </submittedName>
</protein>
<name>A0A067MRM0_BOTB1</name>
<sequence length="91" mass="10553">MADTLPESIAQLTTPEPNAEIRAKAKPMRCPTYVPPASRCRLLFFGYNVPIKWIWAYAWKNVEPRPRGRGYNQVDRPPSWSMFGRMGRFPL</sequence>
<dbReference type="EMBL" id="KL198021">
    <property type="protein sequence ID" value="KDQ18373.1"/>
    <property type="molecule type" value="Genomic_DNA"/>
</dbReference>
<dbReference type="InParanoid" id="A0A067MRM0"/>
<dbReference type="HOGENOM" id="CLU_2426724_0_0_1"/>
<proteinExistence type="predicted"/>
<gene>
    <name evidence="1" type="ORF">BOTBODRAFT_511013</name>
</gene>
<dbReference type="Proteomes" id="UP000027195">
    <property type="component" value="Unassembled WGS sequence"/>
</dbReference>